<keyword evidence="3" id="KW-1185">Reference proteome</keyword>
<sequence length="59" mass="6662">MTSLGSVRRCVSNYIINTRGIVACLSISLSGLTRYVWKKTRESLKPPLLDLSQKFDTFP</sequence>
<dbReference type="Proteomes" id="UP000886523">
    <property type="component" value="Unassembled WGS sequence"/>
</dbReference>
<protein>
    <submittedName>
        <fullName evidence="2">Uncharacterized protein</fullName>
    </submittedName>
</protein>
<accession>A0A9P6AKD7</accession>
<reference evidence="2" key="1">
    <citation type="journal article" date="2020" name="Nat. Commun.">
        <title>Large-scale genome sequencing of mycorrhizal fungi provides insights into the early evolution of symbiotic traits.</title>
        <authorList>
            <person name="Miyauchi S."/>
            <person name="Kiss E."/>
            <person name="Kuo A."/>
            <person name="Drula E."/>
            <person name="Kohler A."/>
            <person name="Sanchez-Garcia M."/>
            <person name="Morin E."/>
            <person name="Andreopoulos B."/>
            <person name="Barry K.W."/>
            <person name="Bonito G."/>
            <person name="Buee M."/>
            <person name="Carver A."/>
            <person name="Chen C."/>
            <person name="Cichocki N."/>
            <person name="Clum A."/>
            <person name="Culley D."/>
            <person name="Crous P.W."/>
            <person name="Fauchery L."/>
            <person name="Girlanda M."/>
            <person name="Hayes R.D."/>
            <person name="Keri Z."/>
            <person name="LaButti K."/>
            <person name="Lipzen A."/>
            <person name="Lombard V."/>
            <person name="Magnuson J."/>
            <person name="Maillard F."/>
            <person name="Murat C."/>
            <person name="Nolan M."/>
            <person name="Ohm R.A."/>
            <person name="Pangilinan J."/>
            <person name="Pereira M.F."/>
            <person name="Perotto S."/>
            <person name="Peter M."/>
            <person name="Pfister S."/>
            <person name="Riley R."/>
            <person name="Sitrit Y."/>
            <person name="Stielow J.B."/>
            <person name="Szollosi G."/>
            <person name="Zifcakova L."/>
            <person name="Stursova M."/>
            <person name="Spatafora J.W."/>
            <person name="Tedersoo L."/>
            <person name="Vaario L.M."/>
            <person name="Yamada A."/>
            <person name="Yan M."/>
            <person name="Wang P."/>
            <person name="Xu J."/>
            <person name="Bruns T."/>
            <person name="Baldrian P."/>
            <person name="Vilgalys R."/>
            <person name="Dunand C."/>
            <person name="Henrissat B."/>
            <person name="Grigoriev I.V."/>
            <person name="Hibbett D."/>
            <person name="Nagy L.G."/>
            <person name="Martin F.M."/>
        </authorList>
    </citation>
    <scope>NUCLEOTIDE SEQUENCE</scope>
    <source>
        <strain evidence="2">UP504</strain>
    </source>
</reference>
<gene>
    <name evidence="2" type="ORF">BS47DRAFT_346078</name>
</gene>
<proteinExistence type="predicted"/>
<organism evidence="2 3">
    <name type="scientific">Hydnum rufescens UP504</name>
    <dbReference type="NCBI Taxonomy" id="1448309"/>
    <lineage>
        <taxon>Eukaryota</taxon>
        <taxon>Fungi</taxon>
        <taxon>Dikarya</taxon>
        <taxon>Basidiomycota</taxon>
        <taxon>Agaricomycotina</taxon>
        <taxon>Agaricomycetes</taxon>
        <taxon>Cantharellales</taxon>
        <taxon>Hydnaceae</taxon>
        <taxon>Hydnum</taxon>
    </lineage>
</organism>
<evidence type="ECO:0000256" key="1">
    <source>
        <dbReference type="SAM" id="Phobius"/>
    </source>
</evidence>
<feature type="transmembrane region" description="Helical" evidence="1">
    <location>
        <begin position="20"/>
        <end position="37"/>
    </location>
</feature>
<keyword evidence="1" id="KW-1133">Transmembrane helix</keyword>
<evidence type="ECO:0000313" key="3">
    <source>
        <dbReference type="Proteomes" id="UP000886523"/>
    </source>
</evidence>
<keyword evidence="1" id="KW-0812">Transmembrane</keyword>
<evidence type="ECO:0000313" key="2">
    <source>
        <dbReference type="EMBL" id="KAF9507167.1"/>
    </source>
</evidence>
<comment type="caution">
    <text evidence="2">The sequence shown here is derived from an EMBL/GenBank/DDBJ whole genome shotgun (WGS) entry which is preliminary data.</text>
</comment>
<dbReference type="AlphaFoldDB" id="A0A9P6AKD7"/>
<dbReference type="EMBL" id="MU129089">
    <property type="protein sequence ID" value="KAF9507167.1"/>
    <property type="molecule type" value="Genomic_DNA"/>
</dbReference>
<keyword evidence="1" id="KW-0472">Membrane</keyword>
<name>A0A9P6AKD7_9AGAM</name>